<accession>A0A540LQ98</accession>
<proteinExistence type="predicted"/>
<evidence type="ECO:0000313" key="1">
    <source>
        <dbReference type="EMBL" id="TQD88663.1"/>
    </source>
</evidence>
<organism evidence="1 2">
    <name type="scientific">Malus baccata</name>
    <name type="common">Siberian crab apple</name>
    <name type="synonym">Pyrus baccata</name>
    <dbReference type="NCBI Taxonomy" id="106549"/>
    <lineage>
        <taxon>Eukaryota</taxon>
        <taxon>Viridiplantae</taxon>
        <taxon>Streptophyta</taxon>
        <taxon>Embryophyta</taxon>
        <taxon>Tracheophyta</taxon>
        <taxon>Spermatophyta</taxon>
        <taxon>Magnoliopsida</taxon>
        <taxon>eudicotyledons</taxon>
        <taxon>Gunneridae</taxon>
        <taxon>Pentapetalae</taxon>
        <taxon>rosids</taxon>
        <taxon>fabids</taxon>
        <taxon>Rosales</taxon>
        <taxon>Rosaceae</taxon>
        <taxon>Amygdaloideae</taxon>
        <taxon>Maleae</taxon>
        <taxon>Malus</taxon>
    </lineage>
</organism>
<dbReference type="Proteomes" id="UP000315295">
    <property type="component" value="Unassembled WGS sequence"/>
</dbReference>
<protein>
    <submittedName>
        <fullName evidence="1">Uncharacterized protein</fullName>
    </submittedName>
</protein>
<evidence type="ECO:0000313" key="2">
    <source>
        <dbReference type="Proteomes" id="UP000315295"/>
    </source>
</evidence>
<gene>
    <name evidence="1" type="ORF">C1H46_025795</name>
</gene>
<dbReference type="EMBL" id="VIEB01000504">
    <property type="protein sequence ID" value="TQD88663.1"/>
    <property type="molecule type" value="Genomic_DNA"/>
</dbReference>
<name>A0A540LQ98_MALBA</name>
<comment type="caution">
    <text evidence="1">The sequence shown here is derived from an EMBL/GenBank/DDBJ whole genome shotgun (WGS) entry which is preliminary data.</text>
</comment>
<keyword evidence="2" id="KW-1185">Reference proteome</keyword>
<reference evidence="1 2" key="1">
    <citation type="journal article" date="2019" name="G3 (Bethesda)">
        <title>Sequencing of a Wild Apple (Malus baccata) Genome Unravels the Differences Between Cultivated and Wild Apple Species Regarding Disease Resistance and Cold Tolerance.</title>
        <authorList>
            <person name="Chen X."/>
        </authorList>
    </citation>
    <scope>NUCLEOTIDE SEQUENCE [LARGE SCALE GENOMIC DNA]</scope>
    <source>
        <strain evidence="2">cv. Shandingzi</strain>
        <tissue evidence="1">Leaves</tissue>
    </source>
</reference>
<dbReference type="AlphaFoldDB" id="A0A540LQ98"/>
<sequence length="94" mass="10143">MDLQIRVAPIWMVCQNLGIVQQCSATKLLTATSNFTLALNEPQVPGLKSFTTFAFAQAHLHAFMGQRISSTMLGSRVGGNPHPSALPISLYVLS</sequence>